<name>A0A5C5Y266_9PLAN</name>
<dbReference type="AlphaFoldDB" id="A0A5C5Y266"/>
<reference evidence="1 2" key="1">
    <citation type="submission" date="2019-02" db="EMBL/GenBank/DDBJ databases">
        <title>Deep-cultivation of Planctomycetes and their phenomic and genomic characterization uncovers novel biology.</title>
        <authorList>
            <person name="Wiegand S."/>
            <person name="Jogler M."/>
            <person name="Boedeker C."/>
            <person name="Pinto D."/>
            <person name="Vollmers J."/>
            <person name="Rivas-Marin E."/>
            <person name="Kohn T."/>
            <person name="Peeters S.H."/>
            <person name="Heuer A."/>
            <person name="Rast P."/>
            <person name="Oberbeckmann S."/>
            <person name="Bunk B."/>
            <person name="Jeske O."/>
            <person name="Meyerdierks A."/>
            <person name="Storesund J.E."/>
            <person name="Kallscheuer N."/>
            <person name="Luecker S."/>
            <person name="Lage O.M."/>
            <person name="Pohl T."/>
            <person name="Merkel B.J."/>
            <person name="Hornburger P."/>
            <person name="Mueller R.-W."/>
            <person name="Bruemmer F."/>
            <person name="Labrenz M."/>
            <person name="Spormann A.M."/>
            <person name="Op Den Camp H."/>
            <person name="Overmann J."/>
            <person name="Amann R."/>
            <person name="Jetten M.S.M."/>
            <person name="Mascher T."/>
            <person name="Medema M.H."/>
            <person name="Devos D.P."/>
            <person name="Kaster A.-K."/>
            <person name="Ovreas L."/>
            <person name="Rohde M."/>
            <person name="Galperin M.Y."/>
            <person name="Jogler C."/>
        </authorList>
    </citation>
    <scope>NUCLEOTIDE SEQUENCE [LARGE SCALE GENOMIC DNA]</scope>
    <source>
        <strain evidence="1 2">Pan14r</strain>
    </source>
</reference>
<dbReference type="Proteomes" id="UP000317238">
    <property type="component" value="Unassembled WGS sequence"/>
</dbReference>
<protein>
    <recommendedName>
        <fullName evidence="3">Sulfatase</fullName>
    </recommendedName>
</protein>
<dbReference type="SUPFAM" id="SSF53649">
    <property type="entry name" value="Alkaline phosphatase-like"/>
    <property type="match status" value="1"/>
</dbReference>
<dbReference type="PROSITE" id="PS51318">
    <property type="entry name" value="TAT"/>
    <property type="match status" value="1"/>
</dbReference>
<dbReference type="RefSeq" id="WP_197203452.1">
    <property type="nucleotide sequence ID" value="NZ_SJPL01000001.1"/>
</dbReference>
<organism evidence="1 2">
    <name type="scientific">Crateriforma conspicua</name>
    <dbReference type="NCBI Taxonomy" id="2527996"/>
    <lineage>
        <taxon>Bacteria</taxon>
        <taxon>Pseudomonadati</taxon>
        <taxon>Planctomycetota</taxon>
        <taxon>Planctomycetia</taxon>
        <taxon>Planctomycetales</taxon>
        <taxon>Planctomycetaceae</taxon>
        <taxon>Crateriforma</taxon>
    </lineage>
</organism>
<evidence type="ECO:0000313" key="2">
    <source>
        <dbReference type="Proteomes" id="UP000317238"/>
    </source>
</evidence>
<dbReference type="PANTHER" id="PTHR43737">
    <property type="entry name" value="BLL7424 PROTEIN"/>
    <property type="match status" value="1"/>
</dbReference>
<keyword evidence="2" id="KW-1185">Reference proteome</keyword>
<gene>
    <name evidence="1" type="ORF">Pan14r_15890</name>
</gene>
<dbReference type="InterPro" id="IPR010869">
    <property type="entry name" value="DUF1501"/>
</dbReference>
<dbReference type="PANTHER" id="PTHR43737:SF1">
    <property type="entry name" value="DUF1501 DOMAIN-CONTAINING PROTEIN"/>
    <property type="match status" value="1"/>
</dbReference>
<dbReference type="Pfam" id="PF07394">
    <property type="entry name" value="DUF1501"/>
    <property type="match status" value="1"/>
</dbReference>
<evidence type="ECO:0008006" key="3">
    <source>
        <dbReference type="Google" id="ProtNLM"/>
    </source>
</evidence>
<dbReference type="EMBL" id="SJPL01000001">
    <property type="protein sequence ID" value="TWT69304.1"/>
    <property type="molecule type" value="Genomic_DNA"/>
</dbReference>
<sequence precursor="true">MKSSLRCDGVSRRNIIRVGGLTAFGLGIGGFHRCRRANADNLPVARAKSCILVWLDGGPSHLESFDVKPDAAEEVRGPLGSIPTSIPGVRIGECLPRLAGLLHRMTIVRSMTSPLGEHNFGTHYMMTGYRPSPALDYPAFGSTLAMQRPASGVLPPNVAVPKFTGNIQDHGFLPSETAAFEVGGKPDQADFRVKDLDFFHGLDLQRLDRRRQFVDAIDQFSRATDAGGFQPNEDLRRAYDLIASADAKAAFDIHSEPDAVRKRYGRVGGNGVGQSCLLARRLVERGVPFVTVNSPGWDTHQDIVNLKQRFPNDQNAHLPALDRAVSALVEDLDQRGRLDDTLVIVMGEFGRTPKINTRGGRDHWPNCFSVLLAGGGITAGNVYGASDAQGELPADQPVTPADLAATVYTLLGIDPAGVLKTSDGRPVRITPDGSRAIRGIMA</sequence>
<accession>A0A5C5Y266</accession>
<dbReference type="InterPro" id="IPR017850">
    <property type="entry name" value="Alkaline_phosphatase_core_sf"/>
</dbReference>
<dbReference type="InterPro" id="IPR006311">
    <property type="entry name" value="TAT_signal"/>
</dbReference>
<dbReference type="Gene3D" id="3.40.720.10">
    <property type="entry name" value="Alkaline Phosphatase, subunit A"/>
    <property type="match status" value="1"/>
</dbReference>
<comment type="caution">
    <text evidence="1">The sequence shown here is derived from an EMBL/GenBank/DDBJ whole genome shotgun (WGS) entry which is preliminary data.</text>
</comment>
<evidence type="ECO:0000313" key="1">
    <source>
        <dbReference type="EMBL" id="TWT69304.1"/>
    </source>
</evidence>
<proteinExistence type="predicted"/>